<reference evidence="6" key="1">
    <citation type="submission" date="2025-08" db="UniProtKB">
        <authorList>
            <consortium name="RefSeq"/>
        </authorList>
    </citation>
    <scope>IDENTIFICATION</scope>
    <source>
        <tissue evidence="6">Fruit stalk</tissue>
    </source>
</reference>
<dbReference type="InterPro" id="IPR001087">
    <property type="entry name" value="GDSL"/>
</dbReference>
<dbReference type="CDD" id="cd01837">
    <property type="entry name" value="SGNH_plant_lipase_like"/>
    <property type="match status" value="1"/>
</dbReference>
<dbReference type="Pfam" id="PF00657">
    <property type="entry name" value="Lipase_GDSL"/>
    <property type="match status" value="1"/>
</dbReference>
<organism evidence="5 6">
    <name type="scientific">Durio zibethinus</name>
    <name type="common">Durian</name>
    <dbReference type="NCBI Taxonomy" id="66656"/>
    <lineage>
        <taxon>Eukaryota</taxon>
        <taxon>Viridiplantae</taxon>
        <taxon>Streptophyta</taxon>
        <taxon>Embryophyta</taxon>
        <taxon>Tracheophyta</taxon>
        <taxon>Spermatophyta</taxon>
        <taxon>Magnoliopsida</taxon>
        <taxon>eudicotyledons</taxon>
        <taxon>Gunneridae</taxon>
        <taxon>Pentapetalae</taxon>
        <taxon>rosids</taxon>
        <taxon>malvids</taxon>
        <taxon>Malvales</taxon>
        <taxon>Malvaceae</taxon>
        <taxon>Helicteroideae</taxon>
        <taxon>Durio</taxon>
    </lineage>
</organism>
<evidence type="ECO:0000256" key="1">
    <source>
        <dbReference type="ARBA" id="ARBA00008668"/>
    </source>
</evidence>
<keyword evidence="3" id="KW-0378">Hydrolase</keyword>
<evidence type="ECO:0000256" key="3">
    <source>
        <dbReference type="ARBA" id="ARBA00022801"/>
    </source>
</evidence>
<comment type="similarity">
    <text evidence="1">Belongs to the 'GDSL' lipolytic enzyme family.</text>
</comment>
<feature type="non-terminal residue" evidence="6">
    <location>
        <position position="1"/>
    </location>
</feature>
<evidence type="ECO:0000313" key="5">
    <source>
        <dbReference type="Proteomes" id="UP000515121"/>
    </source>
</evidence>
<sequence>QTFLFFIQFHSAARNLLPTNLCLHGPAILRKSKLLFVFAKDFVSFSSASISIALNMNMHSLLKLALICSFWPTITPLSLNYPAVFNFGDSNSDTGGLVAGKAFPMIPLNGETYFHEPSGRFCDGRLIIDFLMEAMELPYLNPYLDSVGSPSFETGCNFATGGSTILPADAASPNPFSFNLQISQFFRLKNRVLALLSKDKELQKYLPAEDYFKQGLYMFDIGQNDLDFAFYSSTSEEQVLALISKLLSALKDGMKRLYDAGARNFWIHNTGPLGCLPRIIATFGKDASNLDELGCVISHNRAAKVFNMKLHDICLKLLAQLPEANCTYIDIYSIKLNLISNYSLYGFQQRLAACCGYGGPPLNFDTRIACGLTKDLDGSIVSANPCNNTAEYINWDGNHYTEAANRFVADLIRTGNYSDSPQLANTPLILT</sequence>
<accession>A0A6P6A4R4</accession>
<dbReference type="KEGG" id="dzi:111306076"/>
<dbReference type="Gene3D" id="3.40.50.1110">
    <property type="entry name" value="SGNH hydrolase"/>
    <property type="match status" value="1"/>
</dbReference>
<gene>
    <name evidence="6" type="primary">LOC111306076</name>
</gene>
<protein>
    <submittedName>
        <fullName evidence="6">GDSL esterase/lipase At3g05180-like</fullName>
    </submittedName>
</protein>
<evidence type="ECO:0000256" key="2">
    <source>
        <dbReference type="ARBA" id="ARBA00022729"/>
    </source>
</evidence>
<dbReference type="AlphaFoldDB" id="A0A6P6A4R4"/>
<dbReference type="GO" id="GO:0016788">
    <property type="term" value="F:hydrolase activity, acting on ester bonds"/>
    <property type="evidence" value="ECO:0007669"/>
    <property type="project" value="InterPro"/>
</dbReference>
<dbReference type="Proteomes" id="UP000515121">
    <property type="component" value="Unplaced"/>
</dbReference>
<dbReference type="OrthoDB" id="1600564at2759"/>
<dbReference type="GeneID" id="111306076"/>
<name>A0A6P6A4R4_DURZI</name>
<dbReference type="PANTHER" id="PTHR22835:SF458">
    <property type="entry name" value="GDSL ESTERASE_LIPASE"/>
    <property type="match status" value="1"/>
</dbReference>
<dbReference type="RefSeq" id="XP_022759716.1">
    <property type="nucleotide sequence ID" value="XM_022903981.1"/>
</dbReference>
<dbReference type="InterPro" id="IPR036514">
    <property type="entry name" value="SGNH_hydro_sf"/>
</dbReference>
<dbReference type="PANTHER" id="PTHR22835">
    <property type="entry name" value="ZINC FINGER FYVE DOMAIN CONTAINING PROTEIN"/>
    <property type="match status" value="1"/>
</dbReference>
<proteinExistence type="inferred from homology"/>
<dbReference type="InterPro" id="IPR035669">
    <property type="entry name" value="SGNH_plant_lipase-like"/>
</dbReference>
<keyword evidence="2" id="KW-0732">Signal</keyword>
<keyword evidence="5" id="KW-1185">Reference proteome</keyword>
<evidence type="ECO:0000313" key="6">
    <source>
        <dbReference type="RefSeq" id="XP_022759716.1"/>
    </source>
</evidence>
<keyword evidence="4" id="KW-0325">Glycoprotein</keyword>
<evidence type="ECO:0000256" key="4">
    <source>
        <dbReference type="ARBA" id="ARBA00023180"/>
    </source>
</evidence>